<evidence type="ECO:0000313" key="7">
    <source>
        <dbReference type="EMBL" id="KAG5175305.1"/>
    </source>
</evidence>
<evidence type="ECO:0000256" key="3">
    <source>
        <dbReference type="ARBA" id="ARBA00022692"/>
    </source>
</evidence>
<sequence length="552" mass="58367">MRWLTVVLTVRRNEFDTEIRLIAVPAFATLALEPIMSMVDAAFVGRLGAAELGGVGIAGMILRFATSMFTFLVASITPIVAASIASGDPDATSRSVSGALWVAAGGGTALAALLLGFAPQLVSFFSGTQAASPLHAAAVTYLRIRALALPAVLCAYASAGAFRGFLDTRTPLAVSIIANLVNLGGDAALIMGLGWGVAGAAWATVASQVASALGLVTAFVWQRKVRLRHLRQPPSPALLKHRGRWWRHLQQPPSPALLKHVLSGSVLSVRSLAILGTFSLATAQAAALGAVPSAAYEICRQAWMFCTMALDALAVAAVALVAQALRARDAARCRALCNRMLQRQCARDAARCRALCNRLLQAVRAGDSERCRALCNRLLQPCLALSNRLLQLGLIFATALGVLLAAGRHAIPRVFTNDPAVIAAAAAALPIFALCEPLCGLVFVWDGIFAAAEDYKYVAGGVAAAGAAACGALLLARAALPQSFLAIMWGFQSFIAIMWGFQPKSVKPVQSRPLAFQVLMVGRFVILARRYLSSRDARKGWWHLRAKVARSN</sequence>
<dbReference type="GO" id="GO:0016020">
    <property type="term" value="C:membrane"/>
    <property type="evidence" value="ECO:0007669"/>
    <property type="project" value="UniProtKB-SubCell"/>
</dbReference>
<feature type="transmembrane region" description="Helical" evidence="6">
    <location>
        <begin position="482"/>
        <end position="501"/>
    </location>
</feature>
<dbReference type="NCBIfam" id="TIGR00797">
    <property type="entry name" value="matE"/>
    <property type="match status" value="1"/>
</dbReference>
<dbReference type="PANTHER" id="PTHR42893">
    <property type="entry name" value="PROTEIN DETOXIFICATION 44, CHLOROPLASTIC-RELATED"/>
    <property type="match status" value="1"/>
</dbReference>
<evidence type="ECO:0000256" key="2">
    <source>
        <dbReference type="ARBA" id="ARBA00010199"/>
    </source>
</evidence>
<gene>
    <name evidence="7" type="ORF">JKP88DRAFT_351530</name>
</gene>
<proteinExistence type="inferred from homology"/>
<dbReference type="Pfam" id="PF01554">
    <property type="entry name" value="MatE"/>
    <property type="match status" value="2"/>
</dbReference>
<dbReference type="GO" id="GO:0042910">
    <property type="term" value="F:xenobiotic transmembrane transporter activity"/>
    <property type="evidence" value="ECO:0007669"/>
    <property type="project" value="InterPro"/>
</dbReference>
<comment type="subcellular location">
    <subcellularLocation>
        <location evidence="1">Membrane</location>
        <topology evidence="1">Multi-pass membrane protein</topology>
    </subcellularLocation>
</comment>
<keyword evidence="8" id="KW-1185">Reference proteome</keyword>
<evidence type="ECO:0000256" key="5">
    <source>
        <dbReference type="ARBA" id="ARBA00023136"/>
    </source>
</evidence>
<keyword evidence="4 6" id="KW-1133">Transmembrane helix</keyword>
<organism evidence="7 8">
    <name type="scientific">Tribonema minus</name>
    <dbReference type="NCBI Taxonomy" id="303371"/>
    <lineage>
        <taxon>Eukaryota</taxon>
        <taxon>Sar</taxon>
        <taxon>Stramenopiles</taxon>
        <taxon>Ochrophyta</taxon>
        <taxon>PX clade</taxon>
        <taxon>Xanthophyceae</taxon>
        <taxon>Tribonematales</taxon>
        <taxon>Tribonemataceae</taxon>
        <taxon>Tribonema</taxon>
    </lineage>
</organism>
<dbReference type="InterPro" id="IPR044644">
    <property type="entry name" value="DinF-like"/>
</dbReference>
<comment type="caution">
    <text evidence="7">The sequence shown here is derived from an EMBL/GenBank/DDBJ whole genome shotgun (WGS) entry which is preliminary data.</text>
</comment>
<feature type="transmembrane region" description="Helical" evidence="6">
    <location>
        <begin position="21"/>
        <end position="44"/>
    </location>
</feature>
<dbReference type="Proteomes" id="UP000664859">
    <property type="component" value="Unassembled WGS sequence"/>
</dbReference>
<keyword evidence="5 6" id="KW-0472">Membrane</keyword>
<dbReference type="GO" id="GO:0015297">
    <property type="term" value="F:antiporter activity"/>
    <property type="evidence" value="ECO:0007669"/>
    <property type="project" value="InterPro"/>
</dbReference>
<keyword evidence="3 6" id="KW-0812">Transmembrane</keyword>
<feature type="transmembrane region" description="Helical" evidence="6">
    <location>
        <begin position="389"/>
        <end position="408"/>
    </location>
</feature>
<reference evidence="7" key="1">
    <citation type="submission" date="2021-02" db="EMBL/GenBank/DDBJ databases">
        <title>First Annotated Genome of the Yellow-green Alga Tribonema minus.</title>
        <authorList>
            <person name="Mahan K.M."/>
        </authorList>
    </citation>
    <scope>NUCLEOTIDE SEQUENCE</scope>
    <source>
        <strain evidence="7">UTEX B ZZ1240</strain>
    </source>
</reference>
<feature type="transmembrane region" description="Helical" evidence="6">
    <location>
        <begin position="138"/>
        <end position="159"/>
    </location>
</feature>
<feature type="transmembrane region" description="Helical" evidence="6">
    <location>
        <begin position="457"/>
        <end position="476"/>
    </location>
</feature>
<feature type="transmembrane region" description="Helical" evidence="6">
    <location>
        <begin position="171"/>
        <end position="195"/>
    </location>
</feature>
<protein>
    <submittedName>
        <fullName evidence="7">Mate-domain-containing protein</fullName>
    </submittedName>
</protein>
<feature type="transmembrane region" description="Helical" evidence="6">
    <location>
        <begin position="420"/>
        <end position="445"/>
    </location>
</feature>
<feature type="transmembrane region" description="Helical" evidence="6">
    <location>
        <begin position="201"/>
        <end position="221"/>
    </location>
</feature>
<evidence type="ECO:0000256" key="1">
    <source>
        <dbReference type="ARBA" id="ARBA00004141"/>
    </source>
</evidence>
<dbReference type="OrthoDB" id="199000at2759"/>
<dbReference type="InterPro" id="IPR002528">
    <property type="entry name" value="MATE_fam"/>
</dbReference>
<evidence type="ECO:0000313" key="8">
    <source>
        <dbReference type="Proteomes" id="UP000664859"/>
    </source>
</evidence>
<dbReference type="PANTHER" id="PTHR42893:SF46">
    <property type="entry name" value="PROTEIN DETOXIFICATION 44, CHLOROPLASTIC"/>
    <property type="match status" value="1"/>
</dbReference>
<feature type="transmembrane region" description="Helical" evidence="6">
    <location>
        <begin position="272"/>
        <end position="296"/>
    </location>
</feature>
<dbReference type="EMBL" id="JAFCMP010000551">
    <property type="protein sequence ID" value="KAG5175305.1"/>
    <property type="molecule type" value="Genomic_DNA"/>
</dbReference>
<feature type="transmembrane region" description="Helical" evidence="6">
    <location>
        <begin position="302"/>
        <end position="322"/>
    </location>
</feature>
<comment type="similarity">
    <text evidence="2">Belongs to the multi antimicrobial extrusion (MATE) (TC 2.A.66.1) family.</text>
</comment>
<evidence type="ECO:0000256" key="4">
    <source>
        <dbReference type="ARBA" id="ARBA00022989"/>
    </source>
</evidence>
<name>A0A835YHK4_9STRA</name>
<dbReference type="AlphaFoldDB" id="A0A835YHK4"/>
<feature type="transmembrane region" description="Helical" evidence="6">
    <location>
        <begin position="98"/>
        <end position="118"/>
    </location>
</feature>
<feature type="transmembrane region" description="Helical" evidence="6">
    <location>
        <begin position="64"/>
        <end position="86"/>
    </location>
</feature>
<accession>A0A835YHK4</accession>
<evidence type="ECO:0000256" key="6">
    <source>
        <dbReference type="SAM" id="Phobius"/>
    </source>
</evidence>